<sequence length="253" mass="27187">MSSAITTRSARIRTAVSVGVVLFLALWMIRASAETADSQNTRQSEGLADLIRTESTRQADLITTLGELETSVADMTKIAETTLPTLPTNVEKATALSLGMQEVTGPGVRLAMWDAPQTEDNLARFTPDDLVVHQQDLQGAINALWAGGAEAMTLQGQRVTPTTAFRCVGNVLLLHGQVYSPPFVVEAVGDPSALTEAVDNSPVLQVYQQYVDVVQLGWEFAEQESVTAPAASRAPSLKYATVPEDTDLWQVAD</sequence>
<dbReference type="HOGENOM" id="CLU_040273_2_1_11"/>
<dbReference type="Pfam" id="PF05949">
    <property type="entry name" value="DUF881"/>
    <property type="match status" value="1"/>
</dbReference>
<dbReference type="Proteomes" id="UP000000628">
    <property type="component" value="Chromosome"/>
</dbReference>
<reference evidence="2 3" key="1">
    <citation type="journal article" date="2009" name="Stand. Genomic Sci.">
        <title>Complete genome sequence of Jonesia denitrificans type strain (Prevot 55134).</title>
        <authorList>
            <person name="Pukall R."/>
            <person name="Gehrich-Schroter G."/>
            <person name="Lapidus A."/>
            <person name="Nolan M."/>
            <person name="Glavina Del Rio T."/>
            <person name="Lucas S."/>
            <person name="Chen F."/>
            <person name="Tice H."/>
            <person name="Pitluck S."/>
            <person name="Cheng J.F."/>
            <person name="Copeland A."/>
            <person name="Saunders E."/>
            <person name="Brettin T."/>
            <person name="Detter J.C."/>
            <person name="Bruce D."/>
            <person name="Goodwin L."/>
            <person name="Pati A."/>
            <person name="Ivanova N."/>
            <person name="Mavromatis K."/>
            <person name="Ovchinnikova G."/>
            <person name="Chen A."/>
            <person name="Palaniappan K."/>
            <person name="Land M."/>
            <person name="Hauser L."/>
            <person name="Chang Y.J."/>
            <person name="Jeffries C.D."/>
            <person name="Chain P."/>
            <person name="Goker M."/>
            <person name="Bristow J."/>
            <person name="Eisen J.A."/>
            <person name="Markowitz V."/>
            <person name="Hugenholtz P."/>
            <person name="Kyrpides N.C."/>
            <person name="Klenk H.P."/>
            <person name="Han C."/>
        </authorList>
    </citation>
    <scope>NUCLEOTIDE SEQUENCE [LARGE SCALE GENOMIC DNA]</scope>
    <source>
        <strain evidence="3">ATCC 14870 / DSM 20603 / BCRC 15368 / CIP 55.134 / JCM 11481 / NBRC 15587 / NCTC 10816 / Prevot 55134</strain>
    </source>
</reference>
<dbReference type="KEGG" id="jde:Jden_0167"/>
<organism evidence="2 3">
    <name type="scientific">Jonesia denitrificans (strain ATCC 14870 / DSM 20603 / BCRC 15368 / CIP 55.134 / JCM 11481 / NBRC 15587 / NCTC 10816 / Prevot 55134)</name>
    <name type="common">Listeria denitrificans</name>
    <dbReference type="NCBI Taxonomy" id="471856"/>
    <lineage>
        <taxon>Bacteria</taxon>
        <taxon>Bacillati</taxon>
        <taxon>Actinomycetota</taxon>
        <taxon>Actinomycetes</taxon>
        <taxon>Micrococcales</taxon>
        <taxon>Jonesiaceae</taxon>
        <taxon>Jonesia</taxon>
    </lineage>
</organism>
<dbReference type="AlphaFoldDB" id="C7QYJ4"/>
<dbReference type="Gene3D" id="3.30.70.1880">
    <property type="entry name" value="Protein of unknown function DUF881"/>
    <property type="match status" value="1"/>
</dbReference>
<dbReference type="PANTHER" id="PTHR37313">
    <property type="entry name" value="UPF0749 PROTEIN RV1825"/>
    <property type="match status" value="1"/>
</dbReference>
<evidence type="ECO:0000313" key="3">
    <source>
        <dbReference type="Proteomes" id="UP000000628"/>
    </source>
</evidence>
<evidence type="ECO:0000313" key="2">
    <source>
        <dbReference type="EMBL" id="ACV07841.1"/>
    </source>
</evidence>
<proteinExistence type="inferred from homology"/>
<dbReference type="InterPro" id="IPR010273">
    <property type="entry name" value="DUF881"/>
</dbReference>
<evidence type="ECO:0000256" key="1">
    <source>
        <dbReference type="ARBA" id="ARBA00009108"/>
    </source>
</evidence>
<name>C7QYJ4_JONDD</name>
<comment type="similarity">
    <text evidence="1">Belongs to the UPF0749 family.</text>
</comment>
<dbReference type="OrthoDB" id="3214641at2"/>
<gene>
    <name evidence="2" type="ordered locus">Jden_0167</name>
</gene>
<dbReference type="eggNOG" id="COG3879">
    <property type="taxonomic scope" value="Bacteria"/>
</dbReference>
<protein>
    <recommendedName>
        <fullName evidence="4">DUF881 domain-containing protein</fullName>
    </recommendedName>
</protein>
<evidence type="ECO:0008006" key="4">
    <source>
        <dbReference type="Google" id="ProtNLM"/>
    </source>
</evidence>
<accession>C7QYJ4</accession>
<dbReference type="GO" id="GO:0005886">
    <property type="term" value="C:plasma membrane"/>
    <property type="evidence" value="ECO:0007669"/>
    <property type="project" value="TreeGrafter"/>
</dbReference>
<dbReference type="PANTHER" id="PTHR37313:SF4">
    <property type="entry name" value="CONSERVED MEMBRANE PROTEIN-RELATED"/>
    <property type="match status" value="1"/>
</dbReference>
<keyword evidence="3" id="KW-1185">Reference proteome</keyword>
<dbReference type="STRING" id="471856.Jden_0167"/>
<dbReference type="EMBL" id="CP001706">
    <property type="protein sequence ID" value="ACV07841.1"/>
    <property type="molecule type" value="Genomic_DNA"/>
</dbReference>
<dbReference type="RefSeq" id="WP_012805946.1">
    <property type="nucleotide sequence ID" value="NC_013174.1"/>
</dbReference>